<keyword evidence="2 5" id="KW-0812">Transmembrane</keyword>
<evidence type="ECO:0000256" key="5">
    <source>
        <dbReference type="SAM" id="Phobius"/>
    </source>
</evidence>
<dbReference type="PANTHER" id="PTHR23501">
    <property type="entry name" value="MAJOR FACILITATOR SUPERFAMILY"/>
    <property type="match status" value="1"/>
</dbReference>
<name>A0A0D2HT15_CLAB1</name>
<dbReference type="VEuPathDB" id="FungiDB:Z519_05305"/>
<dbReference type="Proteomes" id="UP000053789">
    <property type="component" value="Unassembled WGS sequence"/>
</dbReference>
<accession>A0A0D2HT15</accession>
<keyword evidence="4 5" id="KW-0472">Membrane</keyword>
<evidence type="ECO:0000313" key="7">
    <source>
        <dbReference type="Proteomes" id="UP000053789"/>
    </source>
</evidence>
<feature type="transmembrane region" description="Helical" evidence="5">
    <location>
        <begin position="105"/>
        <end position="124"/>
    </location>
</feature>
<comment type="subcellular location">
    <subcellularLocation>
        <location evidence="1">Membrane</location>
        <topology evidence="1">Multi-pass membrane protein</topology>
    </subcellularLocation>
</comment>
<dbReference type="GeneID" id="27698233"/>
<dbReference type="HOGENOM" id="CLU_1065603_0_0_1"/>
<feature type="transmembrane region" description="Helical" evidence="5">
    <location>
        <begin position="59"/>
        <end position="85"/>
    </location>
</feature>
<proteinExistence type="predicted"/>
<gene>
    <name evidence="6" type="ORF">Z519_05305</name>
</gene>
<dbReference type="AlphaFoldDB" id="A0A0D2HT15"/>
<evidence type="ECO:0000256" key="4">
    <source>
        <dbReference type="ARBA" id="ARBA00023136"/>
    </source>
</evidence>
<dbReference type="OrthoDB" id="10021397at2759"/>
<dbReference type="PANTHER" id="PTHR23501:SF59">
    <property type="entry name" value="MAJOR FACILITATOR SUPERFAMILY (MFS) PROFILE DOMAIN-CONTAINING PROTEIN-RELATED"/>
    <property type="match status" value="1"/>
</dbReference>
<evidence type="ECO:0000256" key="3">
    <source>
        <dbReference type="ARBA" id="ARBA00022989"/>
    </source>
</evidence>
<dbReference type="GO" id="GO:0022857">
    <property type="term" value="F:transmembrane transporter activity"/>
    <property type="evidence" value="ECO:0007669"/>
    <property type="project" value="TreeGrafter"/>
</dbReference>
<feature type="transmembrane region" description="Helical" evidence="5">
    <location>
        <begin position="220"/>
        <end position="238"/>
    </location>
</feature>
<feature type="transmembrane region" description="Helical" evidence="5">
    <location>
        <begin position="136"/>
        <end position="159"/>
    </location>
</feature>
<evidence type="ECO:0000313" key="6">
    <source>
        <dbReference type="EMBL" id="KIW93990.1"/>
    </source>
</evidence>
<evidence type="ECO:0000256" key="1">
    <source>
        <dbReference type="ARBA" id="ARBA00004141"/>
    </source>
</evidence>
<dbReference type="EMBL" id="KN846986">
    <property type="protein sequence ID" value="KIW93990.1"/>
    <property type="molecule type" value="Genomic_DNA"/>
</dbReference>
<dbReference type="RefSeq" id="XP_016620659.1">
    <property type="nucleotide sequence ID" value="XM_016763046.1"/>
</dbReference>
<reference evidence="6" key="1">
    <citation type="submission" date="2015-01" db="EMBL/GenBank/DDBJ databases">
        <title>The Genome Sequence of Cladophialophora bantiana CBS 173.52.</title>
        <authorList>
            <consortium name="The Broad Institute Genomics Platform"/>
            <person name="Cuomo C."/>
            <person name="de Hoog S."/>
            <person name="Gorbushina A."/>
            <person name="Stielow B."/>
            <person name="Teixiera M."/>
            <person name="Abouelleil A."/>
            <person name="Chapman S.B."/>
            <person name="Priest M."/>
            <person name="Young S.K."/>
            <person name="Wortman J."/>
            <person name="Nusbaum C."/>
            <person name="Birren B."/>
        </authorList>
    </citation>
    <scope>NUCLEOTIDE SEQUENCE [LARGE SCALE GENOMIC DNA]</scope>
    <source>
        <strain evidence="6">CBS 173.52</strain>
    </source>
</reference>
<evidence type="ECO:0000256" key="2">
    <source>
        <dbReference type="ARBA" id="ARBA00022692"/>
    </source>
</evidence>
<organism evidence="6 7">
    <name type="scientific">Cladophialophora bantiana (strain ATCC 10958 / CBS 173.52 / CDC B-1940 / NIH 8579)</name>
    <name type="common">Xylohypha bantiana</name>
    <dbReference type="NCBI Taxonomy" id="1442370"/>
    <lineage>
        <taxon>Eukaryota</taxon>
        <taxon>Fungi</taxon>
        <taxon>Dikarya</taxon>
        <taxon>Ascomycota</taxon>
        <taxon>Pezizomycotina</taxon>
        <taxon>Eurotiomycetes</taxon>
        <taxon>Chaetothyriomycetidae</taxon>
        <taxon>Chaetothyriales</taxon>
        <taxon>Herpotrichiellaceae</taxon>
        <taxon>Cladophialophora</taxon>
    </lineage>
</organism>
<protein>
    <recommendedName>
        <fullName evidence="8">Major facilitator superfamily (MFS) profile domain-containing protein</fullName>
    </recommendedName>
</protein>
<evidence type="ECO:0008006" key="8">
    <source>
        <dbReference type="Google" id="ProtNLM"/>
    </source>
</evidence>
<keyword evidence="7" id="KW-1185">Reference proteome</keyword>
<keyword evidence="3 5" id="KW-1133">Transmembrane helix</keyword>
<sequence>MMFFWYERSRVKPPMLEFEMFNNRSVISGFFSALVDGVVLWTTPYFMILYFLIVRSHPLLLASVQTLPGIGSVPSSAAIAGIFMLTIHRFKYLTLLSWVLITNNATQVIIAVGGGILFPGRIYAVQAQQRSLSGISIVNGMAAFFASLGQVCGVSVGYAGGTVFQNRWKTLTQRYMDAGRIHSRFFIPAKDAEGTADTIKTLQVAARAAYQGVMAGSIKTVWTFLTVIPAAAFAASLMRDLKLDQNMLQDGKDNAERVALA</sequence>
<dbReference type="GO" id="GO:0005886">
    <property type="term" value="C:plasma membrane"/>
    <property type="evidence" value="ECO:0007669"/>
    <property type="project" value="TreeGrafter"/>
</dbReference>
<feature type="transmembrane region" description="Helical" evidence="5">
    <location>
        <begin position="26"/>
        <end position="52"/>
    </location>
</feature>